<sequence length="117" mass="12461">MSYVFDVAGETVWSPASRVGALFVALSGVFAEYAGTPAGLHAEARDWYEIEPDVFARHVAALLDGPGRNHPVYGLLAEGYLVTCVALATRAGVAVTPTPAFPDILAAAEECQRRMPR</sequence>
<keyword evidence="2" id="KW-1185">Reference proteome</keyword>
<gene>
    <name evidence="1" type="ORF">LX16_1270</name>
</gene>
<dbReference type="RefSeq" id="WP_147134433.1">
    <property type="nucleotide sequence ID" value="NZ_BAABIJ010000001.1"/>
</dbReference>
<evidence type="ECO:0000313" key="1">
    <source>
        <dbReference type="EMBL" id="TWJ15559.1"/>
    </source>
</evidence>
<accession>A0A562VCF4</accession>
<comment type="caution">
    <text evidence="1">The sequence shown here is derived from an EMBL/GenBank/DDBJ whole genome shotgun (WGS) entry which is preliminary data.</text>
</comment>
<name>A0A562VCF4_9ACTN</name>
<dbReference type="InterPro" id="IPR045732">
    <property type="entry name" value="DUF6086"/>
</dbReference>
<dbReference type="EMBL" id="VLLL01000005">
    <property type="protein sequence ID" value="TWJ15559.1"/>
    <property type="molecule type" value="Genomic_DNA"/>
</dbReference>
<proteinExistence type="predicted"/>
<organism evidence="1 2">
    <name type="scientific">Stackebrandtia albiflava</name>
    <dbReference type="NCBI Taxonomy" id="406432"/>
    <lineage>
        <taxon>Bacteria</taxon>
        <taxon>Bacillati</taxon>
        <taxon>Actinomycetota</taxon>
        <taxon>Actinomycetes</taxon>
        <taxon>Glycomycetales</taxon>
        <taxon>Glycomycetaceae</taxon>
        <taxon>Stackebrandtia</taxon>
    </lineage>
</organism>
<dbReference type="AlphaFoldDB" id="A0A562VCF4"/>
<evidence type="ECO:0000313" key="2">
    <source>
        <dbReference type="Proteomes" id="UP000321617"/>
    </source>
</evidence>
<dbReference type="OrthoDB" id="3475539at2"/>
<dbReference type="Proteomes" id="UP000321617">
    <property type="component" value="Unassembled WGS sequence"/>
</dbReference>
<dbReference type="Pfam" id="PF19564">
    <property type="entry name" value="DUF6086"/>
    <property type="match status" value="1"/>
</dbReference>
<protein>
    <submittedName>
        <fullName evidence="1">Uncharacterized protein</fullName>
    </submittedName>
</protein>
<reference evidence="1 2" key="1">
    <citation type="journal article" date="2013" name="Stand. Genomic Sci.">
        <title>Genomic Encyclopedia of Type Strains, Phase I: The one thousand microbial genomes (KMG-I) project.</title>
        <authorList>
            <person name="Kyrpides N.C."/>
            <person name="Woyke T."/>
            <person name="Eisen J.A."/>
            <person name="Garrity G."/>
            <person name="Lilburn T.G."/>
            <person name="Beck B.J."/>
            <person name="Whitman W.B."/>
            <person name="Hugenholtz P."/>
            <person name="Klenk H.P."/>
        </authorList>
    </citation>
    <scope>NUCLEOTIDE SEQUENCE [LARGE SCALE GENOMIC DNA]</scope>
    <source>
        <strain evidence="1 2">DSM 45044</strain>
    </source>
</reference>